<evidence type="ECO:0000256" key="2">
    <source>
        <dbReference type="SAM" id="Phobius"/>
    </source>
</evidence>
<name>A0A2S3GR82_9POAL</name>
<feature type="region of interest" description="Disordered" evidence="1">
    <location>
        <begin position="372"/>
        <end position="412"/>
    </location>
</feature>
<proteinExistence type="predicted"/>
<dbReference type="InterPro" id="IPR040115">
    <property type="entry name" value="Lnp"/>
</dbReference>
<keyword evidence="2" id="KW-0472">Membrane</keyword>
<evidence type="ECO:0000259" key="3">
    <source>
        <dbReference type="Pfam" id="PF10058"/>
    </source>
</evidence>
<evidence type="ECO:0000256" key="1">
    <source>
        <dbReference type="SAM" id="MobiDB-lite"/>
    </source>
</evidence>
<feature type="compositionally biased region" description="Polar residues" evidence="1">
    <location>
        <begin position="492"/>
        <end position="504"/>
    </location>
</feature>
<dbReference type="EMBL" id="CM008046">
    <property type="protein sequence ID" value="PAN07164.1"/>
    <property type="molecule type" value="Genomic_DNA"/>
</dbReference>
<dbReference type="Proteomes" id="UP000243499">
    <property type="component" value="Chromosome 1"/>
</dbReference>
<feature type="compositionally biased region" description="Pro residues" evidence="1">
    <location>
        <begin position="103"/>
        <end position="113"/>
    </location>
</feature>
<reference evidence="4" key="1">
    <citation type="submission" date="2018-04" db="EMBL/GenBank/DDBJ databases">
        <title>WGS assembly of Panicum hallii.</title>
        <authorList>
            <person name="Lovell J."/>
            <person name="Jenkins J."/>
            <person name="Lowry D."/>
            <person name="Mamidi S."/>
            <person name="Sreedasyam A."/>
            <person name="Weng X."/>
            <person name="Barry K."/>
            <person name="Bonette J."/>
            <person name="Campitelli B."/>
            <person name="Daum C."/>
            <person name="Gordon S."/>
            <person name="Gould B."/>
            <person name="Lipzen A."/>
            <person name="Macqueen A."/>
            <person name="Palacio-Mejia J."/>
            <person name="Plott C."/>
            <person name="Shakirov E."/>
            <person name="Shu S."/>
            <person name="Yoshinaga Y."/>
            <person name="Zane M."/>
            <person name="Rokhsar D."/>
            <person name="Grimwood J."/>
            <person name="Schmutz J."/>
            <person name="Juenger T."/>
        </authorList>
    </citation>
    <scope>NUCLEOTIDE SEQUENCE [LARGE SCALE GENOMIC DNA]</scope>
    <source>
        <strain evidence="4">FIL2</strain>
    </source>
</reference>
<feature type="region of interest" description="Disordered" evidence="1">
    <location>
        <begin position="492"/>
        <end position="547"/>
    </location>
</feature>
<feature type="compositionally biased region" description="Basic and acidic residues" evidence="1">
    <location>
        <begin position="533"/>
        <end position="547"/>
    </location>
</feature>
<evidence type="ECO:0000313" key="4">
    <source>
        <dbReference type="EMBL" id="PAN07164.1"/>
    </source>
</evidence>
<dbReference type="AlphaFoldDB" id="A0A2S3GR82"/>
<dbReference type="PANTHER" id="PTHR22166">
    <property type="entry name" value="ENDOPLASMIC RETICULUM JUNCTION FORMATION PROTEIN LUNAPARK"/>
    <property type="match status" value="1"/>
</dbReference>
<keyword evidence="2" id="KW-0812">Transmembrane</keyword>
<feature type="compositionally biased region" description="Polar residues" evidence="1">
    <location>
        <begin position="91"/>
        <end position="100"/>
    </location>
</feature>
<dbReference type="Gramene" id="PAN07164">
    <property type="protein sequence ID" value="PAN07164"/>
    <property type="gene ID" value="PAHAL_1G315800"/>
</dbReference>
<dbReference type="GO" id="GO:0071782">
    <property type="term" value="C:endoplasmic reticulum tubular network"/>
    <property type="evidence" value="ECO:0007669"/>
    <property type="project" value="TreeGrafter"/>
</dbReference>
<gene>
    <name evidence="4" type="ORF">PAHAL_1G315800</name>
</gene>
<feature type="region of interest" description="Disordered" evidence="1">
    <location>
        <begin position="67"/>
        <end position="181"/>
    </location>
</feature>
<protein>
    <recommendedName>
        <fullName evidence="3">Lunapark zinc ribbon domain-containing protein</fullName>
    </recommendedName>
</protein>
<feature type="domain" description="Lunapark zinc ribbon" evidence="3">
    <location>
        <begin position="437"/>
        <end position="487"/>
    </location>
</feature>
<feature type="compositionally biased region" description="Low complexity" evidence="1">
    <location>
        <begin position="155"/>
        <end position="173"/>
    </location>
</feature>
<sequence length="547" mass="59387">MPEPFFLGCSVIRHRKTRDRPRAVRTSSGPERPGRGTSPSRWCRACARAISPNPTWSLAGVGSLGVGGRDGDADRATQKATGAGTRPPGSSRVSRASQDNHPAPKPLLRPSSPPFHSGRVERQAGRQPARVQTRTTSLPHRIRRGADPRSERSMASSSAAADEVAPAPAPAEAAEAKGKGKRGGVLGRMWRALFGRREDFEKRLQYLSKEEAAVHARMRRRTQFSRRAVRNLIVLSVLAEVLAVVYAIMMTRDEDLTWQMRAIRVLPMFVLPAVSSLIYSTVVNFTRMLERKDQKTLEKLRAERKAKIDELKERTNYYLTQQLIQKYDLDPAAKAAAASVLASKLGEETGLKLHVGEEPKLDAAVARSNDVEILPSDGLRNRRQPNTRGSRTGNPSAAHTPAQGTESSPTASAGLETAPALMVVEHHQGTGANDGGWIAKIAALLVGEDPSQSYALICGNCHMHNGLARKEDYPHVTYYCPHCHALNTSKQSMGQYSGSNSGRSTPAVPADGMSASSSVHEGELSNLTTLQELPKEGNAEKQETEAS</sequence>
<dbReference type="Pfam" id="PF10058">
    <property type="entry name" value="Zn_ribbon_10"/>
    <property type="match status" value="1"/>
</dbReference>
<organism evidence="4">
    <name type="scientific">Panicum hallii</name>
    <dbReference type="NCBI Taxonomy" id="206008"/>
    <lineage>
        <taxon>Eukaryota</taxon>
        <taxon>Viridiplantae</taxon>
        <taxon>Streptophyta</taxon>
        <taxon>Embryophyta</taxon>
        <taxon>Tracheophyta</taxon>
        <taxon>Spermatophyta</taxon>
        <taxon>Magnoliopsida</taxon>
        <taxon>Liliopsida</taxon>
        <taxon>Poales</taxon>
        <taxon>Poaceae</taxon>
        <taxon>PACMAD clade</taxon>
        <taxon>Panicoideae</taxon>
        <taxon>Panicodae</taxon>
        <taxon>Paniceae</taxon>
        <taxon>Panicinae</taxon>
        <taxon>Panicum</taxon>
        <taxon>Panicum sect. Panicum</taxon>
    </lineage>
</organism>
<feature type="compositionally biased region" description="Polar residues" evidence="1">
    <location>
        <begin position="384"/>
        <end position="411"/>
    </location>
</feature>
<dbReference type="GO" id="GO:0071786">
    <property type="term" value="P:endoplasmic reticulum tubular network organization"/>
    <property type="evidence" value="ECO:0007669"/>
    <property type="project" value="InterPro"/>
</dbReference>
<feature type="transmembrane region" description="Helical" evidence="2">
    <location>
        <begin position="228"/>
        <end position="249"/>
    </location>
</feature>
<dbReference type="InterPro" id="IPR019273">
    <property type="entry name" value="Lunapark_Znf"/>
</dbReference>
<accession>A0A2S3GR82</accession>
<keyword evidence="2" id="KW-1133">Transmembrane helix</keyword>
<feature type="region of interest" description="Disordered" evidence="1">
    <location>
        <begin position="10"/>
        <end position="42"/>
    </location>
</feature>
<feature type="transmembrane region" description="Helical" evidence="2">
    <location>
        <begin position="269"/>
        <end position="289"/>
    </location>
</feature>
<dbReference type="PANTHER" id="PTHR22166:SF12">
    <property type="entry name" value="ENDOPLASMIC RETICULUM JUNCTION FORMATION PROTEIN LUNAPARK"/>
    <property type="match status" value="1"/>
</dbReference>
<feature type="compositionally biased region" description="Polar residues" evidence="1">
    <location>
        <begin position="514"/>
        <end position="531"/>
    </location>
</feature>